<dbReference type="Pfam" id="PF13023">
    <property type="entry name" value="HD_3"/>
    <property type="match status" value="1"/>
</dbReference>
<keyword evidence="5" id="KW-1185">Reference proteome</keyword>
<dbReference type="PANTHER" id="PTHR11845">
    <property type="entry name" value="5'-DEOXYNUCLEOTIDASE HDDC2"/>
    <property type="match status" value="1"/>
</dbReference>
<comment type="caution">
    <text evidence="4">The sequence shown here is derived from an EMBL/GenBank/DDBJ whole genome shotgun (WGS) entry which is preliminary data.</text>
</comment>
<gene>
    <name evidence="4" type="ORF">ACFSKP_13525</name>
</gene>
<reference evidence="5" key="1">
    <citation type="journal article" date="2019" name="Int. J. Syst. Evol. Microbiol.">
        <title>The Global Catalogue of Microorganisms (GCM) 10K type strain sequencing project: providing services to taxonomists for standard genome sequencing and annotation.</title>
        <authorList>
            <consortium name="The Broad Institute Genomics Platform"/>
            <consortium name="The Broad Institute Genome Sequencing Center for Infectious Disease"/>
            <person name="Wu L."/>
            <person name="Ma J."/>
        </authorList>
    </citation>
    <scope>NUCLEOTIDE SEQUENCE [LARGE SCALE GENOMIC DNA]</scope>
    <source>
        <strain evidence="5">CGMCC 4.1782</strain>
    </source>
</reference>
<dbReference type="GO" id="GO:0016787">
    <property type="term" value="F:hydrolase activity"/>
    <property type="evidence" value="ECO:0007669"/>
    <property type="project" value="UniProtKB-KW"/>
</dbReference>
<organism evidence="4 5">
    <name type="scientific">Pontibacter ruber</name>
    <dbReference type="NCBI Taxonomy" id="1343895"/>
    <lineage>
        <taxon>Bacteria</taxon>
        <taxon>Pseudomonadati</taxon>
        <taxon>Bacteroidota</taxon>
        <taxon>Cytophagia</taxon>
        <taxon>Cytophagales</taxon>
        <taxon>Hymenobacteraceae</taxon>
        <taxon>Pontibacter</taxon>
    </lineage>
</organism>
<evidence type="ECO:0000256" key="1">
    <source>
        <dbReference type="ARBA" id="ARBA00022723"/>
    </source>
</evidence>
<dbReference type="RefSeq" id="WP_250430217.1">
    <property type="nucleotide sequence ID" value="NZ_JALPRR010000003.1"/>
</dbReference>
<dbReference type="EMBL" id="JBHUIM010000002">
    <property type="protein sequence ID" value="MFD2247283.1"/>
    <property type="molecule type" value="Genomic_DNA"/>
</dbReference>
<dbReference type="InterPro" id="IPR006674">
    <property type="entry name" value="HD_domain"/>
</dbReference>
<dbReference type="Gene3D" id="1.10.3210.10">
    <property type="entry name" value="Hypothetical protein af1432"/>
    <property type="match status" value="1"/>
</dbReference>
<keyword evidence="2 4" id="KW-0378">Hydrolase</keyword>
<dbReference type="InterPro" id="IPR039356">
    <property type="entry name" value="YfbR/HDDC2"/>
</dbReference>
<keyword evidence="1" id="KW-0479">Metal-binding</keyword>
<dbReference type="PANTHER" id="PTHR11845:SF13">
    <property type="entry name" value="5'-DEOXYNUCLEOTIDASE HDDC2"/>
    <property type="match status" value="1"/>
</dbReference>
<name>A0ABW5CZ05_9BACT</name>
<evidence type="ECO:0000259" key="3">
    <source>
        <dbReference type="Pfam" id="PF13023"/>
    </source>
</evidence>
<protein>
    <submittedName>
        <fullName evidence="4">HD domain-containing protein</fullName>
        <ecNumber evidence="4">3.1.-.-</ecNumber>
    </submittedName>
</protein>
<dbReference type="EC" id="3.1.-.-" evidence="4"/>
<evidence type="ECO:0000256" key="2">
    <source>
        <dbReference type="ARBA" id="ARBA00022801"/>
    </source>
</evidence>
<accession>A0ABW5CZ05</accession>
<dbReference type="Proteomes" id="UP001597374">
    <property type="component" value="Unassembled WGS sequence"/>
</dbReference>
<feature type="domain" description="HD" evidence="3">
    <location>
        <begin position="15"/>
        <end position="168"/>
    </location>
</feature>
<evidence type="ECO:0000313" key="4">
    <source>
        <dbReference type="EMBL" id="MFD2247283.1"/>
    </source>
</evidence>
<sequence length="214" mass="24478">MKNELKKVLEVLALAEKLKFELRHSWLSNGRQESVAEHTWRMSLMAVLLEPYLDQKLDMARTLKMIIVHDLVEAEAGDIPAFNVLDASAKELKQAKEQQAIENLRQQLGPEIGQHIYELWYEFEDKATYEAKVANALDKLEVQIQHNHADLSTWIEIEHEFVFLMGKHTGFDSCLEQFRELIEEMAVLKLETAGICTSSLRERIAKKAATGSAS</sequence>
<evidence type="ECO:0000313" key="5">
    <source>
        <dbReference type="Proteomes" id="UP001597374"/>
    </source>
</evidence>
<dbReference type="SUPFAM" id="SSF109604">
    <property type="entry name" value="HD-domain/PDEase-like"/>
    <property type="match status" value="1"/>
</dbReference>
<proteinExistence type="predicted"/>